<dbReference type="Gene3D" id="3.40.50.2000">
    <property type="entry name" value="Glycogen Phosphorylase B"/>
    <property type="match status" value="2"/>
</dbReference>
<evidence type="ECO:0000313" key="3">
    <source>
        <dbReference type="Proteomes" id="UP000267342"/>
    </source>
</evidence>
<evidence type="ECO:0000259" key="1">
    <source>
        <dbReference type="Pfam" id="PF00534"/>
    </source>
</evidence>
<proteinExistence type="predicted"/>
<accession>A0A348HGL8</accession>
<gene>
    <name evidence="2" type="ORF">ZBT109_2024</name>
</gene>
<dbReference type="PANTHER" id="PTHR12526:SF630">
    <property type="entry name" value="GLYCOSYLTRANSFERASE"/>
    <property type="match status" value="1"/>
</dbReference>
<dbReference type="KEGG" id="zpl:ZBT109_2024"/>
<reference evidence="2 3" key="1">
    <citation type="submission" date="2018-09" db="EMBL/GenBank/DDBJ databases">
        <title>Zymobacter palmae IAM14233 (=T109) whole genome analysis.</title>
        <authorList>
            <person name="Yanase H."/>
        </authorList>
    </citation>
    <scope>NUCLEOTIDE SEQUENCE [LARGE SCALE GENOMIC DNA]</scope>
    <source>
        <strain evidence="2 3">IAM14233</strain>
    </source>
</reference>
<dbReference type="OrthoDB" id="9792269at2"/>
<sequence>MTDSSGVAIVIDNAFGFGGTERVVSNMAYILSSELNVDIYSIKSGVKTFYDMSDANVICADHSGYITSIWSIVDAINSKKYKAVFVITMGKLSCIYSVISKIKKKNIFLNTYVCEHVSYASYSLIVKFLKIATSKYYKAAILLTKENESWIKNKAKIPTFVIPNIAPTCNVKVTDSNRKKRALFVGRLVHQKRVDHLLEYWADFKKQDADGWCLDIVGDGDEKNKLIKYRDELGISASVNFRGMLADTSAIYQESSLFLMTSAYEGFPMVLIESQAYGLPCVVMDCPTGPKEIIGNSRGGFVVKTSKEFVSSLMLLTSNESLLSDMRCAAIKNSKRFCLDEIKPKWLELVL</sequence>
<feature type="domain" description="Glycosyl transferase family 1" evidence="1">
    <location>
        <begin position="177"/>
        <end position="331"/>
    </location>
</feature>
<dbReference type="InterPro" id="IPR001296">
    <property type="entry name" value="Glyco_trans_1"/>
</dbReference>
<dbReference type="GO" id="GO:0016757">
    <property type="term" value="F:glycosyltransferase activity"/>
    <property type="evidence" value="ECO:0007669"/>
    <property type="project" value="InterPro"/>
</dbReference>
<evidence type="ECO:0000313" key="2">
    <source>
        <dbReference type="EMBL" id="BBG30770.1"/>
    </source>
</evidence>
<keyword evidence="2" id="KW-0808">Transferase</keyword>
<dbReference type="Proteomes" id="UP000267342">
    <property type="component" value="Chromosome"/>
</dbReference>
<dbReference type="RefSeq" id="WP_027704720.1">
    <property type="nucleotide sequence ID" value="NZ_AP018933.1"/>
</dbReference>
<dbReference type="STRING" id="1123510.GCA_000620025_01184"/>
<dbReference type="GO" id="GO:1901135">
    <property type="term" value="P:carbohydrate derivative metabolic process"/>
    <property type="evidence" value="ECO:0007669"/>
    <property type="project" value="UniProtKB-ARBA"/>
</dbReference>
<organism evidence="2 3">
    <name type="scientific">Zymobacter palmae</name>
    <dbReference type="NCBI Taxonomy" id="33074"/>
    <lineage>
        <taxon>Bacteria</taxon>
        <taxon>Pseudomonadati</taxon>
        <taxon>Pseudomonadota</taxon>
        <taxon>Gammaproteobacteria</taxon>
        <taxon>Oceanospirillales</taxon>
        <taxon>Halomonadaceae</taxon>
        <taxon>Zymobacter group</taxon>
        <taxon>Zymobacter</taxon>
    </lineage>
</organism>
<name>A0A348HGL8_9GAMM</name>
<dbReference type="EMBL" id="AP018933">
    <property type="protein sequence ID" value="BBG30770.1"/>
    <property type="molecule type" value="Genomic_DNA"/>
</dbReference>
<dbReference type="AlphaFoldDB" id="A0A348HGL8"/>
<dbReference type="SUPFAM" id="SSF53756">
    <property type="entry name" value="UDP-Glycosyltransferase/glycogen phosphorylase"/>
    <property type="match status" value="1"/>
</dbReference>
<keyword evidence="3" id="KW-1185">Reference proteome</keyword>
<dbReference type="Pfam" id="PF00534">
    <property type="entry name" value="Glycos_transf_1"/>
    <property type="match status" value="1"/>
</dbReference>
<protein>
    <submittedName>
        <fullName evidence="2">Glycosyltransferase</fullName>
    </submittedName>
</protein>
<dbReference type="PANTHER" id="PTHR12526">
    <property type="entry name" value="GLYCOSYLTRANSFERASE"/>
    <property type="match status" value="1"/>
</dbReference>